<dbReference type="InterPro" id="IPR000073">
    <property type="entry name" value="AB_hydrolase_1"/>
</dbReference>
<proteinExistence type="predicted"/>
<dbReference type="PANTHER" id="PTHR37017:SF11">
    <property type="entry name" value="ESTERASE_LIPASE_THIOESTERASE DOMAIN-CONTAINING PROTEIN"/>
    <property type="match status" value="1"/>
</dbReference>
<name>A0ABY4ZZ67_9CAUL</name>
<dbReference type="EMBL" id="CP096040">
    <property type="protein sequence ID" value="USQ98108.1"/>
    <property type="molecule type" value="Genomic_DNA"/>
</dbReference>
<dbReference type="GO" id="GO:0016787">
    <property type="term" value="F:hydrolase activity"/>
    <property type="evidence" value="ECO:0007669"/>
    <property type="project" value="UniProtKB-KW"/>
</dbReference>
<keyword evidence="3" id="KW-0378">Hydrolase</keyword>
<organism evidence="3 4">
    <name type="scientific">Caulobacter segnis</name>
    <dbReference type="NCBI Taxonomy" id="88688"/>
    <lineage>
        <taxon>Bacteria</taxon>
        <taxon>Pseudomonadati</taxon>
        <taxon>Pseudomonadota</taxon>
        <taxon>Alphaproteobacteria</taxon>
        <taxon>Caulobacterales</taxon>
        <taxon>Caulobacteraceae</taxon>
        <taxon>Caulobacter</taxon>
    </lineage>
</organism>
<evidence type="ECO:0000259" key="2">
    <source>
        <dbReference type="Pfam" id="PF12697"/>
    </source>
</evidence>
<evidence type="ECO:0000256" key="1">
    <source>
        <dbReference type="SAM" id="SignalP"/>
    </source>
</evidence>
<reference evidence="3 4" key="1">
    <citation type="submission" date="2022-04" db="EMBL/GenBank/DDBJ databases">
        <title>Genome sequence of soybean root-associated Caulobacter segnis RL271.</title>
        <authorList>
            <person name="Longley R."/>
            <person name="Bonito G."/>
            <person name="Trigodet F."/>
            <person name="Crosson S."/>
            <person name="Fiebig A."/>
        </authorList>
    </citation>
    <scope>NUCLEOTIDE SEQUENCE [LARGE SCALE GENOMIC DNA]</scope>
    <source>
        <strain evidence="3 4">RL271</strain>
    </source>
</reference>
<keyword evidence="4" id="KW-1185">Reference proteome</keyword>
<dbReference type="PANTHER" id="PTHR37017">
    <property type="entry name" value="AB HYDROLASE-1 DOMAIN-CONTAINING PROTEIN-RELATED"/>
    <property type="match status" value="1"/>
</dbReference>
<feature type="domain" description="AB hydrolase-1" evidence="2">
    <location>
        <begin position="33"/>
        <end position="244"/>
    </location>
</feature>
<evidence type="ECO:0000313" key="4">
    <source>
        <dbReference type="Proteomes" id="UP001057520"/>
    </source>
</evidence>
<dbReference type="InterPro" id="IPR052897">
    <property type="entry name" value="Sec-Metab_Biosynth_Hydrolase"/>
</dbReference>
<protein>
    <submittedName>
        <fullName evidence="3">Alpha/beta hydrolase</fullName>
    </submittedName>
</protein>
<feature type="chain" id="PRO_5046997555" evidence="1">
    <location>
        <begin position="24"/>
        <end position="255"/>
    </location>
</feature>
<accession>A0ABY4ZZ67</accession>
<evidence type="ECO:0000313" key="3">
    <source>
        <dbReference type="EMBL" id="USQ98108.1"/>
    </source>
</evidence>
<dbReference type="SUPFAM" id="SSF53474">
    <property type="entry name" value="alpha/beta-Hydrolases"/>
    <property type="match status" value="1"/>
</dbReference>
<keyword evidence="1" id="KW-0732">Signal</keyword>
<dbReference type="InterPro" id="IPR029058">
    <property type="entry name" value="AB_hydrolase_fold"/>
</dbReference>
<gene>
    <name evidence="3" type="ORF">MZV50_11430</name>
</gene>
<dbReference type="Pfam" id="PF12697">
    <property type="entry name" value="Abhydrolase_6"/>
    <property type="match status" value="1"/>
</dbReference>
<sequence length="255" mass="26265">MKRAVVGVIAALAAAAPAGAAFAADATERPVSIVLVHGAFVDASGWRPVYELLEKKGYEVLIVQNPTITLEGDATAARQAIAQAKHPVILVGHSYGGAVITEAGADPKVKSLVYLAAFAPDAGESVLQLASTPVPGAPPAPLLPPKDGFIQIDPAQFASAFAADVDPKITHFMAASQVPWGLGAVGAKITAPAWKAKPSYYLLATHDMMIPPAAQRAMALRAKATLVETPSSHAVMLSKPGYVANFIAMAADATK</sequence>
<feature type="signal peptide" evidence="1">
    <location>
        <begin position="1"/>
        <end position="23"/>
    </location>
</feature>
<dbReference type="Gene3D" id="3.40.50.1820">
    <property type="entry name" value="alpha/beta hydrolase"/>
    <property type="match status" value="1"/>
</dbReference>
<dbReference type="Proteomes" id="UP001057520">
    <property type="component" value="Chromosome"/>
</dbReference>